<gene>
    <name evidence="1" type="ORF">NEOLI_001611</name>
</gene>
<dbReference type="Proteomes" id="UP000186594">
    <property type="component" value="Unassembled WGS sequence"/>
</dbReference>
<organism evidence="1 2">
    <name type="scientific">Neolecta irregularis (strain DAH-3)</name>
    <dbReference type="NCBI Taxonomy" id="1198029"/>
    <lineage>
        <taxon>Eukaryota</taxon>
        <taxon>Fungi</taxon>
        <taxon>Dikarya</taxon>
        <taxon>Ascomycota</taxon>
        <taxon>Taphrinomycotina</taxon>
        <taxon>Neolectales</taxon>
        <taxon>Neolectaceae</taxon>
        <taxon>Neolecta</taxon>
    </lineage>
</organism>
<dbReference type="EMBL" id="LXFE01000507">
    <property type="protein sequence ID" value="OLL25089.1"/>
    <property type="molecule type" value="Genomic_DNA"/>
</dbReference>
<comment type="caution">
    <text evidence="1">The sequence shown here is derived from an EMBL/GenBank/DDBJ whole genome shotgun (WGS) entry which is preliminary data.</text>
</comment>
<proteinExistence type="predicted"/>
<keyword evidence="2" id="KW-1185">Reference proteome</keyword>
<evidence type="ECO:0000313" key="1">
    <source>
        <dbReference type="EMBL" id="OLL25089.1"/>
    </source>
</evidence>
<protein>
    <submittedName>
        <fullName evidence="1">Uncharacterized protein</fullName>
    </submittedName>
</protein>
<sequence length="167" mass="18837">MSEVSRSAFESPFDPISYISLALPSQLTTPHSAQSLLSELTLLEGKTQDDLAVLLDSSVPLIPRLPADLETLVSTASSLSTSLETLQQPQCESLERLKILAQIRENIVKTVGVFETGLRIDQELERIEFLKQSREFEKAQEAKTKLRRVVDIWKGTREEKERRAKVE</sequence>
<accession>A0A1U7LR30</accession>
<evidence type="ECO:0000313" key="2">
    <source>
        <dbReference type="Proteomes" id="UP000186594"/>
    </source>
</evidence>
<dbReference type="AlphaFoldDB" id="A0A1U7LR30"/>
<name>A0A1U7LR30_NEOID</name>
<reference evidence="1 2" key="1">
    <citation type="submission" date="2016-04" db="EMBL/GenBank/DDBJ databases">
        <title>Evolutionary innovation and constraint leading to complex multicellularity in the Ascomycota.</title>
        <authorList>
            <person name="Cisse O."/>
            <person name="Nguyen A."/>
            <person name="Hewitt D.A."/>
            <person name="Jedd G."/>
            <person name="Stajich J.E."/>
        </authorList>
    </citation>
    <scope>NUCLEOTIDE SEQUENCE [LARGE SCALE GENOMIC DNA]</scope>
    <source>
        <strain evidence="1 2">DAH-3</strain>
    </source>
</reference>